<keyword evidence="2" id="KW-0732">Signal</keyword>
<feature type="region of interest" description="Disordered" evidence="1">
    <location>
        <begin position="466"/>
        <end position="496"/>
    </location>
</feature>
<name>A0A4W5MYG4_9TELE</name>
<dbReference type="STRING" id="62062.ENSHHUP00000044071"/>
<evidence type="ECO:0000313" key="4">
    <source>
        <dbReference type="Proteomes" id="UP000314982"/>
    </source>
</evidence>
<reference evidence="4" key="1">
    <citation type="submission" date="2018-06" db="EMBL/GenBank/DDBJ databases">
        <title>Genome assembly of Danube salmon.</title>
        <authorList>
            <person name="Macqueen D.J."/>
            <person name="Gundappa M.K."/>
        </authorList>
    </citation>
    <scope>NUCLEOTIDE SEQUENCE [LARGE SCALE GENOMIC DNA]</scope>
</reference>
<sequence>MWSRNLLIASVVVFLATTISTAPVEEKEPEEIEVEDGEEELSEEEEGMRWEGGLGKDEGVGRGGGGGGGGGVDVPLLPAGHKLNGDSAMQAGPDRESGGGGGGGGGGGRGGGGGDSHTSPYDPSSHDASLPGHAGSSLDASIAGQMTYYKCLIINQSYVQCVNLIGSMGQAGGSSTLIIIHEAHPQPAGIIHYINETEIESPEYDTPESPELNEHNYHTLLGAVENGPAAIPVVTDLFVEDTTHMDPTGAMDPLGASSHLDNTGECPGEGAMFHAWLLSGGVGDPYASDIHIDISDHTGMTSQLDSIAVGLDPGPALSSSSSPGPDVAPGLGDHIGLISDFTGLTDYSGPDHPYLSSGFDGSYHSAGDHAGVSDTTDHPVAVMSHTDYSSSHIDHPGNGRQSQVTDTHGGDHAVNDVHHDVTAITTHQSAFLRPLLPAGEHGVVSHHDDMGAVTDEVAVQRHDDVHTVSPQTDTTGKAPKKVQQAPGPSPKVDSAAGLGHHQYRACSGMAAGRCECICTHSEGKTFGGWPGVKKGSKEATSLREEHQALIFCKRYRDWTAEDWGKVIFSDESPFPIVWGIRKKACQEKTK</sequence>
<feature type="compositionally biased region" description="Acidic residues" evidence="1">
    <location>
        <begin position="27"/>
        <end position="46"/>
    </location>
</feature>
<dbReference type="GeneTree" id="ENSGT01120000272094"/>
<protein>
    <submittedName>
        <fullName evidence="3">Si:ch211-80h18.1</fullName>
    </submittedName>
</protein>
<feature type="region of interest" description="Disordered" evidence="1">
    <location>
        <begin position="389"/>
        <end position="414"/>
    </location>
</feature>
<feature type="signal peptide" evidence="2">
    <location>
        <begin position="1"/>
        <end position="21"/>
    </location>
</feature>
<evidence type="ECO:0000256" key="2">
    <source>
        <dbReference type="SAM" id="SignalP"/>
    </source>
</evidence>
<feature type="compositionally biased region" description="Gly residues" evidence="1">
    <location>
        <begin position="61"/>
        <end position="72"/>
    </location>
</feature>
<evidence type="ECO:0000256" key="1">
    <source>
        <dbReference type="SAM" id="MobiDB-lite"/>
    </source>
</evidence>
<reference evidence="3" key="2">
    <citation type="submission" date="2025-08" db="UniProtKB">
        <authorList>
            <consortium name="Ensembl"/>
        </authorList>
    </citation>
    <scope>IDENTIFICATION</scope>
</reference>
<feature type="region of interest" description="Disordered" evidence="1">
    <location>
        <begin position="24"/>
        <end position="132"/>
    </location>
</feature>
<dbReference type="Ensembl" id="ENSHHUT00000045716.1">
    <property type="protein sequence ID" value="ENSHHUP00000044071.1"/>
    <property type="gene ID" value="ENSHHUG00000026975.1"/>
</dbReference>
<proteinExistence type="predicted"/>
<accession>A0A4W5MYG4</accession>
<organism evidence="3 4">
    <name type="scientific">Hucho hucho</name>
    <name type="common">huchen</name>
    <dbReference type="NCBI Taxonomy" id="62062"/>
    <lineage>
        <taxon>Eukaryota</taxon>
        <taxon>Metazoa</taxon>
        <taxon>Chordata</taxon>
        <taxon>Craniata</taxon>
        <taxon>Vertebrata</taxon>
        <taxon>Euteleostomi</taxon>
        <taxon>Actinopterygii</taxon>
        <taxon>Neopterygii</taxon>
        <taxon>Teleostei</taxon>
        <taxon>Protacanthopterygii</taxon>
        <taxon>Salmoniformes</taxon>
        <taxon>Salmonidae</taxon>
        <taxon>Salmoninae</taxon>
        <taxon>Hucho</taxon>
    </lineage>
</organism>
<reference evidence="3" key="3">
    <citation type="submission" date="2025-09" db="UniProtKB">
        <authorList>
            <consortium name="Ensembl"/>
        </authorList>
    </citation>
    <scope>IDENTIFICATION</scope>
</reference>
<feature type="compositionally biased region" description="Gly residues" evidence="1">
    <location>
        <begin position="98"/>
        <end position="115"/>
    </location>
</feature>
<keyword evidence="4" id="KW-1185">Reference proteome</keyword>
<dbReference type="Proteomes" id="UP000314982">
    <property type="component" value="Unassembled WGS sequence"/>
</dbReference>
<feature type="chain" id="PRO_5021486254" evidence="2">
    <location>
        <begin position="22"/>
        <end position="590"/>
    </location>
</feature>
<evidence type="ECO:0000313" key="3">
    <source>
        <dbReference type="Ensembl" id="ENSHHUP00000044071.1"/>
    </source>
</evidence>
<dbReference type="AlphaFoldDB" id="A0A4W5MYG4"/>